<organism evidence="18 19">
    <name type="scientific">Echinococcus multilocularis</name>
    <name type="common">Fox tapeworm</name>
    <dbReference type="NCBI Taxonomy" id="6211"/>
    <lineage>
        <taxon>Eukaryota</taxon>
        <taxon>Metazoa</taxon>
        <taxon>Spiralia</taxon>
        <taxon>Lophotrochozoa</taxon>
        <taxon>Platyhelminthes</taxon>
        <taxon>Cestoda</taxon>
        <taxon>Eucestoda</taxon>
        <taxon>Cyclophyllidea</taxon>
        <taxon>Taeniidae</taxon>
        <taxon>Echinococcus</taxon>
    </lineage>
</organism>
<evidence type="ECO:0000256" key="11">
    <source>
        <dbReference type="ARBA" id="ARBA00023242"/>
    </source>
</evidence>
<keyword evidence="4" id="KW-0597">Phosphoprotein</keyword>
<keyword evidence="12" id="KW-0131">Cell cycle</keyword>
<evidence type="ECO:0000256" key="12">
    <source>
        <dbReference type="ARBA" id="ARBA00023306"/>
    </source>
</evidence>
<keyword evidence="9 18" id="KW-0418">Kinase</keyword>
<dbReference type="Gene3D" id="3.30.200.20">
    <property type="entry name" value="Phosphorylase Kinase, domain 1"/>
    <property type="match status" value="1"/>
</dbReference>
<dbReference type="PROSITE" id="PS50011">
    <property type="entry name" value="PROTEIN_KINASE_DOM"/>
    <property type="match status" value="1"/>
</dbReference>
<evidence type="ECO:0000259" key="17">
    <source>
        <dbReference type="PROSITE" id="PS50011"/>
    </source>
</evidence>
<keyword evidence="19" id="KW-1185">Reference proteome</keyword>
<dbReference type="InterPro" id="IPR008271">
    <property type="entry name" value="Ser/Thr_kinase_AS"/>
</dbReference>
<evidence type="ECO:0000256" key="14">
    <source>
        <dbReference type="ARBA" id="ARBA00048367"/>
    </source>
</evidence>
<feature type="domain" description="Protein kinase" evidence="17">
    <location>
        <begin position="13"/>
        <end position="301"/>
    </location>
</feature>
<evidence type="ECO:0000256" key="7">
    <source>
        <dbReference type="ARBA" id="ARBA00022741"/>
    </source>
</evidence>
<dbReference type="SUPFAM" id="SSF56112">
    <property type="entry name" value="Protein kinase-like (PK-like)"/>
    <property type="match status" value="1"/>
</dbReference>
<keyword evidence="7" id="KW-0547">Nucleotide-binding</keyword>
<dbReference type="Gene3D" id="1.10.510.10">
    <property type="entry name" value="Transferase(Phosphotransferase) domain 1"/>
    <property type="match status" value="1"/>
</dbReference>
<evidence type="ECO:0000256" key="9">
    <source>
        <dbReference type="ARBA" id="ARBA00022777"/>
    </source>
</evidence>
<evidence type="ECO:0000256" key="6">
    <source>
        <dbReference type="ARBA" id="ARBA00022679"/>
    </source>
</evidence>
<dbReference type="OMA" id="PDETKWP"/>
<dbReference type="PANTHER" id="PTHR24056">
    <property type="entry name" value="CELL DIVISION PROTEIN KINASE"/>
    <property type="match status" value="1"/>
</dbReference>
<gene>
    <name evidence="18" type="ORF">EmuJ_001201200</name>
</gene>
<reference evidence="18" key="1">
    <citation type="journal article" date="2013" name="Nature">
        <title>The genomes of four tapeworm species reveal adaptations to parasitism.</title>
        <authorList>
            <person name="Tsai I.J."/>
            <person name="Zarowiecki M."/>
            <person name="Holroyd N."/>
            <person name="Garciarrubio A."/>
            <person name="Sanchez-Flores A."/>
            <person name="Brooks K.L."/>
            <person name="Tracey A."/>
            <person name="Bobes R.J."/>
            <person name="Fragoso G."/>
            <person name="Sciutto E."/>
            <person name="Aslett M."/>
            <person name="Beasley H."/>
            <person name="Bennett H.M."/>
            <person name="Cai J."/>
            <person name="Camicia F."/>
            <person name="Clark R."/>
            <person name="Cucher M."/>
            <person name="De Silva N."/>
            <person name="Day T.A."/>
            <person name="Deplazes P."/>
            <person name="Estrada K."/>
            <person name="Fernandez C."/>
            <person name="Holland P.W."/>
            <person name="Hou J."/>
            <person name="Hu S."/>
            <person name="Huckvale T."/>
            <person name="Hung S.S."/>
            <person name="Kamenetzky L."/>
            <person name="Keane J.A."/>
            <person name="Kiss F."/>
            <person name="Koziol U."/>
            <person name="Lambert O."/>
            <person name="Liu K."/>
            <person name="Luo X."/>
            <person name="Luo Y."/>
            <person name="Macchiaroli N."/>
            <person name="Nichol S."/>
            <person name="Paps J."/>
            <person name="Parkinson J."/>
            <person name="Pouchkina-Stantcheva N."/>
            <person name="Riddiford N."/>
            <person name="Rosenzvit M."/>
            <person name="Salinas G."/>
            <person name="Wasmuth J.D."/>
            <person name="Zamanian M."/>
            <person name="Zheng Y."/>
            <person name="Cai X."/>
            <person name="Soberon X."/>
            <person name="Olson P.D."/>
            <person name="Laclette J.P."/>
            <person name="Brehm K."/>
            <person name="Berriman M."/>
            <person name="Garciarrubio A."/>
            <person name="Bobes R.J."/>
            <person name="Fragoso G."/>
            <person name="Sanchez-Flores A."/>
            <person name="Estrada K."/>
            <person name="Cevallos M.A."/>
            <person name="Morett E."/>
            <person name="Gonzalez V."/>
            <person name="Portillo T."/>
            <person name="Ochoa-Leyva A."/>
            <person name="Jose M.V."/>
            <person name="Sciutto E."/>
            <person name="Landa A."/>
            <person name="Jimenez L."/>
            <person name="Valdes V."/>
            <person name="Carrero J.C."/>
            <person name="Larralde C."/>
            <person name="Morales-Montor J."/>
            <person name="Limon-Lason J."/>
            <person name="Soberon X."/>
            <person name="Laclette J.P."/>
        </authorList>
    </citation>
    <scope>NUCLEOTIDE SEQUENCE [LARGE SCALE GENOMIC DNA]</scope>
</reference>
<evidence type="ECO:0000256" key="2">
    <source>
        <dbReference type="ARBA" id="ARBA00006485"/>
    </source>
</evidence>
<comment type="catalytic activity">
    <reaction evidence="13">
        <text>L-threonyl-[protein] + ATP = O-phospho-L-threonyl-[protein] + ADP + H(+)</text>
        <dbReference type="Rhea" id="RHEA:46608"/>
        <dbReference type="Rhea" id="RHEA-COMP:11060"/>
        <dbReference type="Rhea" id="RHEA-COMP:11605"/>
        <dbReference type="ChEBI" id="CHEBI:15378"/>
        <dbReference type="ChEBI" id="CHEBI:30013"/>
        <dbReference type="ChEBI" id="CHEBI:30616"/>
        <dbReference type="ChEBI" id="CHEBI:61977"/>
        <dbReference type="ChEBI" id="CHEBI:456216"/>
        <dbReference type="EC" id="2.7.11.22"/>
    </reaction>
</comment>
<keyword evidence="16" id="KW-0812">Transmembrane</keyword>
<comment type="subcellular location">
    <subcellularLocation>
        <location evidence="1">Nucleus</location>
    </subcellularLocation>
</comment>
<evidence type="ECO:0000256" key="15">
    <source>
        <dbReference type="ARBA" id="ARBA00049280"/>
    </source>
</evidence>
<dbReference type="GO" id="GO:0051301">
    <property type="term" value="P:cell division"/>
    <property type="evidence" value="ECO:0007669"/>
    <property type="project" value="UniProtKB-KW"/>
</dbReference>
<dbReference type="PROSITE" id="PS00108">
    <property type="entry name" value="PROTEIN_KINASE_ST"/>
    <property type="match status" value="1"/>
</dbReference>
<protein>
    <submittedName>
        <fullName evidence="18">Cyclin dependent kinase 1</fullName>
    </submittedName>
</protein>
<dbReference type="InterPro" id="IPR011009">
    <property type="entry name" value="Kinase-like_dom_sf"/>
</dbReference>
<dbReference type="GO" id="GO:0004693">
    <property type="term" value="F:cyclin-dependent protein serine/threonine kinase activity"/>
    <property type="evidence" value="ECO:0007669"/>
    <property type="project" value="UniProtKB-EC"/>
</dbReference>
<proteinExistence type="inferred from homology"/>
<name>A0A068Y0X6_ECHMU</name>
<reference evidence="18" key="2">
    <citation type="submission" date="2015-11" db="EMBL/GenBank/DDBJ databases">
        <authorList>
            <person name="Zhang Y."/>
            <person name="Guo Z."/>
        </authorList>
    </citation>
    <scope>NUCLEOTIDE SEQUENCE</scope>
</reference>
<evidence type="ECO:0000313" key="19">
    <source>
        <dbReference type="Proteomes" id="UP000017246"/>
    </source>
</evidence>
<dbReference type="FunFam" id="3.30.200.20:FF:000375">
    <property type="entry name" value="Cell division related protein kinase 2"/>
    <property type="match status" value="1"/>
</dbReference>
<comment type="catalytic activity">
    <reaction evidence="14">
        <text>L-seryl-[protein] + ATP = O-phospho-L-seryl-[protein] + ADP + H(+)</text>
        <dbReference type="Rhea" id="RHEA:17989"/>
        <dbReference type="Rhea" id="RHEA-COMP:9863"/>
        <dbReference type="Rhea" id="RHEA-COMP:11604"/>
        <dbReference type="ChEBI" id="CHEBI:15378"/>
        <dbReference type="ChEBI" id="CHEBI:29999"/>
        <dbReference type="ChEBI" id="CHEBI:30616"/>
        <dbReference type="ChEBI" id="CHEBI:83421"/>
        <dbReference type="ChEBI" id="CHEBI:456216"/>
        <dbReference type="EC" id="2.7.11.22"/>
    </reaction>
</comment>
<dbReference type="GO" id="GO:0008353">
    <property type="term" value="F:RNA polymerase II CTD heptapeptide repeat kinase activity"/>
    <property type="evidence" value="ECO:0007669"/>
    <property type="project" value="UniProtKB-EC"/>
</dbReference>
<dbReference type="eggNOG" id="KOG0594">
    <property type="taxonomic scope" value="Eukaryota"/>
</dbReference>
<evidence type="ECO:0000256" key="5">
    <source>
        <dbReference type="ARBA" id="ARBA00022618"/>
    </source>
</evidence>
<dbReference type="GO" id="GO:0005634">
    <property type="term" value="C:nucleus"/>
    <property type="evidence" value="ECO:0007669"/>
    <property type="project" value="UniProtKB-SubCell"/>
</dbReference>
<dbReference type="STRING" id="6211.A0A068Y0X6"/>
<dbReference type="EMBL" id="LN902841">
    <property type="protein sequence ID" value="CDS36044.1"/>
    <property type="molecule type" value="Genomic_DNA"/>
</dbReference>
<sequence length="452" mass="51353">MFPKMSNYTLSDFHRLEKIGEGSYGIVYKCRNRKSGQLKAMKRIKLERFDEGVPMTALREIALLKELDHPNVVTLEQVILDSGQLYLIFEYLTVDLRRYLDLTCKHTRLPSSTVKLFMYQMLQAIAYCHTRRIIHRDLKPQNVLVDVDKNIIKLADFGLAKSFGYPLPVLTHEVVTLWYRCPELLLGETVYCYGVDMWSMGCIFAEIATGDPLFCGDNELDQLFRIFHILGVPTEENWPGVNRLSNFNAKCFPSWHTNRLCSQENIKHALDARGLDLLAALLIQNPLSRISAQQALLHSYFADLDKELVPAVGEEFVGLPVDEIPSDFANLFNTVINISTSDLNAGGDDEEWKKDEKVGTSNATSKMVPSTVLLGASSYQIAAARKKQENISRPQLSKASYTASPDKLLFLPLPRPPVVDFKTIAIITLFTVYFKVFLFYHKKAKLLRWEGS</sequence>
<dbReference type="PANTHER" id="PTHR24056:SF334">
    <property type="entry name" value="CYCLIN-DEPENDENT KINASE 1"/>
    <property type="match status" value="1"/>
</dbReference>
<dbReference type="Proteomes" id="UP000017246">
    <property type="component" value="Unassembled WGS sequence"/>
</dbReference>
<dbReference type="SMART" id="SM00220">
    <property type="entry name" value="S_TKc"/>
    <property type="match status" value="1"/>
</dbReference>
<evidence type="ECO:0000313" key="18">
    <source>
        <dbReference type="EMBL" id="CDS36044.1"/>
    </source>
</evidence>
<evidence type="ECO:0000256" key="4">
    <source>
        <dbReference type="ARBA" id="ARBA00022553"/>
    </source>
</evidence>
<dbReference type="GO" id="GO:0005524">
    <property type="term" value="F:ATP binding"/>
    <property type="evidence" value="ECO:0007669"/>
    <property type="project" value="UniProtKB-KW"/>
</dbReference>
<evidence type="ECO:0000256" key="8">
    <source>
        <dbReference type="ARBA" id="ARBA00022776"/>
    </source>
</evidence>
<dbReference type="AlphaFoldDB" id="A0A068Y0X6"/>
<dbReference type="FunFam" id="1.10.510.10:FF:000611">
    <property type="entry name" value="CMGC family protein kinase"/>
    <property type="match status" value="1"/>
</dbReference>
<evidence type="ECO:0000256" key="1">
    <source>
        <dbReference type="ARBA" id="ARBA00004123"/>
    </source>
</evidence>
<dbReference type="Pfam" id="PF00069">
    <property type="entry name" value="Pkinase"/>
    <property type="match status" value="1"/>
</dbReference>
<keyword evidence="16" id="KW-1133">Transmembrane helix</keyword>
<keyword evidence="5" id="KW-0132">Cell division</keyword>
<evidence type="ECO:0000256" key="16">
    <source>
        <dbReference type="SAM" id="Phobius"/>
    </source>
</evidence>
<dbReference type="GO" id="GO:0000086">
    <property type="term" value="P:G2/M transition of mitotic cell cycle"/>
    <property type="evidence" value="ECO:0007669"/>
    <property type="project" value="TreeGrafter"/>
</dbReference>
<keyword evidence="10" id="KW-0067">ATP-binding</keyword>
<dbReference type="OrthoDB" id="1732493at2759"/>
<dbReference type="InterPro" id="IPR000719">
    <property type="entry name" value="Prot_kinase_dom"/>
</dbReference>
<keyword evidence="16" id="KW-0472">Membrane</keyword>
<feature type="transmembrane region" description="Helical" evidence="16">
    <location>
        <begin position="421"/>
        <end position="440"/>
    </location>
</feature>
<comment type="similarity">
    <text evidence="2">Belongs to the protein kinase superfamily. CMGC Ser/Thr protein kinase family. CDC2/CDKX subfamily.</text>
</comment>
<dbReference type="InterPro" id="IPR050108">
    <property type="entry name" value="CDK"/>
</dbReference>
<accession>A0A068Y0X6</accession>
<evidence type="ECO:0000256" key="3">
    <source>
        <dbReference type="ARBA" id="ARBA00022527"/>
    </source>
</evidence>
<keyword evidence="11" id="KW-0539">Nucleus</keyword>
<keyword evidence="8" id="KW-0498">Mitosis</keyword>
<dbReference type="GO" id="GO:0007095">
    <property type="term" value="P:mitotic G2 DNA damage checkpoint signaling"/>
    <property type="evidence" value="ECO:0007669"/>
    <property type="project" value="TreeGrafter"/>
</dbReference>
<evidence type="ECO:0000256" key="10">
    <source>
        <dbReference type="ARBA" id="ARBA00022840"/>
    </source>
</evidence>
<comment type="catalytic activity">
    <reaction evidence="15">
        <text>[DNA-directed RNA polymerase] + ATP = phospho-[DNA-directed RNA polymerase] + ADP + H(+)</text>
        <dbReference type="Rhea" id="RHEA:10216"/>
        <dbReference type="Rhea" id="RHEA-COMP:11321"/>
        <dbReference type="Rhea" id="RHEA-COMP:11322"/>
        <dbReference type="ChEBI" id="CHEBI:15378"/>
        <dbReference type="ChEBI" id="CHEBI:30616"/>
        <dbReference type="ChEBI" id="CHEBI:43176"/>
        <dbReference type="ChEBI" id="CHEBI:68546"/>
        <dbReference type="ChEBI" id="CHEBI:456216"/>
        <dbReference type="EC" id="2.7.11.23"/>
    </reaction>
</comment>
<keyword evidence="6" id="KW-0808">Transferase</keyword>
<keyword evidence="3" id="KW-0723">Serine/threonine-protein kinase</keyword>
<evidence type="ECO:0000256" key="13">
    <source>
        <dbReference type="ARBA" id="ARBA00047811"/>
    </source>
</evidence>
<dbReference type="CDD" id="cd07829">
    <property type="entry name" value="STKc_CDK_like"/>
    <property type="match status" value="1"/>
</dbReference>